<dbReference type="SUPFAM" id="SSF56801">
    <property type="entry name" value="Acetyl-CoA synthetase-like"/>
    <property type="match status" value="1"/>
</dbReference>
<gene>
    <name evidence="3" type="ORF">GA0074695_4507</name>
</gene>
<dbReference type="RefSeq" id="WP_089008004.1">
    <property type="nucleotide sequence ID" value="NZ_LT607411.1"/>
</dbReference>
<dbReference type="PANTHER" id="PTHR43767:SF1">
    <property type="entry name" value="NONRIBOSOMAL PEPTIDE SYNTHASE PES1 (EUROFUNG)-RELATED"/>
    <property type="match status" value="1"/>
</dbReference>
<keyword evidence="3" id="KW-0436">Ligase</keyword>
<protein>
    <submittedName>
        <fullName evidence="3">Acyl-CoA synthetase (AMP-forming)/AMP-acid ligase II</fullName>
    </submittedName>
</protein>
<dbReference type="Pfam" id="PF13193">
    <property type="entry name" value="AMP-binding_C"/>
    <property type="match status" value="1"/>
</dbReference>
<feature type="domain" description="AMP-dependent synthetase/ligase" evidence="1">
    <location>
        <begin position="16"/>
        <end position="366"/>
    </location>
</feature>
<dbReference type="AlphaFoldDB" id="A0A1C4YNY7"/>
<dbReference type="InterPro" id="IPR045851">
    <property type="entry name" value="AMP-bd_C_sf"/>
</dbReference>
<dbReference type="Proteomes" id="UP000198242">
    <property type="component" value="Chromosome I"/>
</dbReference>
<evidence type="ECO:0000313" key="4">
    <source>
        <dbReference type="Proteomes" id="UP000198242"/>
    </source>
</evidence>
<name>A0A1C4YNY7_MICVI</name>
<dbReference type="PROSITE" id="PS00455">
    <property type="entry name" value="AMP_BINDING"/>
    <property type="match status" value="1"/>
</dbReference>
<dbReference type="Pfam" id="PF00501">
    <property type="entry name" value="AMP-binding"/>
    <property type="match status" value="1"/>
</dbReference>
<evidence type="ECO:0000259" key="2">
    <source>
        <dbReference type="Pfam" id="PF13193"/>
    </source>
</evidence>
<reference evidence="4" key="1">
    <citation type="submission" date="2016-06" db="EMBL/GenBank/DDBJ databases">
        <authorList>
            <person name="Varghese N."/>
            <person name="Submissions Spin"/>
        </authorList>
    </citation>
    <scope>NUCLEOTIDE SEQUENCE [LARGE SCALE GENOMIC DNA]</scope>
    <source>
        <strain evidence="4">DSM 43909</strain>
    </source>
</reference>
<accession>A0A1C4YNY7</accession>
<organism evidence="3 4">
    <name type="scientific">Micromonospora viridifaciens</name>
    <dbReference type="NCBI Taxonomy" id="1881"/>
    <lineage>
        <taxon>Bacteria</taxon>
        <taxon>Bacillati</taxon>
        <taxon>Actinomycetota</taxon>
        <taxon>Actinomycetes</taxon>
        <taxon>Micromonosporales</taxon>
        <taxon>Micromonosporaceae</taxon>
        <taxon>Micromonospora</taxon>
    </lineage>
</organism>
<dbReference type="InterPro" id="IPR025110">
    <property type="entry name" value="AMP-bd_C"/>
</dbReference>
<feature type="domain" description="AMP-binding enzyme C-terminal" evidence="2">
    <location>
        <begin position="419"/>
        <end position="493"/>
    </location>
</feature>
<dbReference type="Gene3D" id="3.30.300.30">
    <property type="match status" value="1"/>
</dbReference>
<sequence length="520" mass="56085">MTDQPNYVHEALELFARFDDREALVGGGRRLTYPEVAAEVRGLAGALLRHGVRPGDAVLVMLGNTVEGPLLQLALHLLGCRSMWVAPVTSRREVDEFVALAHPDAFVHDPRDPLGAEIAAGLTGVPVLCLGPGGAGPDLTAPGPAPALPTEVPAPESFLQTSGTTGTPKLVHHRESFYRQILALAADFRAAGFPLLRHLSHSPMWLASGQITTLFNLFTGGVLFLREQWDPEAFIRTVDAERLTSTFVTPPMLYEVLDHPALDGADFSAMFMFNVGAGPAAPARLRQAITRFGPCLRIVYGLSEAVVICALPGLTDDPEHPERLRSCGRPYGDVTVQIRDADGRVLPPGSDGEVWVRTNLSFAGYHGQPELTAETLVDGWVRTRDIGHLDADGYLYLVDRLQDRILTRQRSWPIYSRPIEDVLAAHPEVRAAAVIGVPDPVAGELPYAYVVPAPGATVTGDELIALVTRELSETWAPGAVEFVDALPLNRSAKVDKRALRARYAAAHPADADPAPIGSRT</sequence>
<dbReference type="EMBL" id="LT607411">
    <property type="protein sequence ID" value="SCF22404.1"/>
    <property type="molecule type" value="Genomic_DNA"/>
</dbReference>
<dbReference type="PANTHER" id="PTHR43767">
    <property type="entry name" value="LONG-CHAIN-FATTY-ACID--COA LIGASE"/>
    <property type="match status" value="1"/>
</dbReference>
<proteinExistence type="predicted"/>
<evidence type="ECO:0000313" key="3">
    <source>
        <dbReference type="EMBL" id="SCF22404.1"/>
    </source>
</evidence>
<evidence type="ECO:0000259" key="1">
    <source>
        <dbReference type="Pfam" id="PF00501"/>
    </source>
</evidence>
<dbReference type="InterPro" id="IPR050237">
    <property type="entry name" value="ATP-dep_AMP-bd_enzyme"/>
</dbReference>
<keyword evidence="4" id="KW-1185">Reference proteome</keyword>
<dbReference type="InterPro" id="IPR000873">
    <property type="entry name" value="AMP-dep_synth/lig_dom"/>
</dbReference>
<dbReference type="GO" id="GO:0016878">
    <property type="term" value="F:acid-thiol ligase activity"/>
    <property type="evidence" value="ECO:0007669"/>
    <property type="project" value="UniProtKB-ARBA"/>
</dbReference>
<dbReference type="InterPro" id="IPR020845">
    <property type="entry name" value="AMP-binding_CS"/>
</dbReference>
<dbReference type="Gene3D" id="3.40.50.12780">
    <property type="entry name" value="N-terminal domain of ligase-like"/>
    <property type="match status" value="1"/>
</dbReference>
<dbReference type="OrthoDB" id="9803968at2"/>
<dbReference type="InterPro" id="IPR042099">
    <property type="entry name" value="ANL_N_sf"/>
</dbReference>